<gene>
    <name evidence="1" type="ORF">LCGC14_3080660</name>
</gene>
<protein>
    <recommendedName>
        <fullName evidence="2">Phosphoadenosine phosphosulphate reductase domain-containing protein</fullName>
    </recommendedName>
</protein>
<proteinExistence type="predicted"/>
<organism evidence="1">
    <name type="scientific">marine sediment metagenome</name>
    <dbReference type="NCBI Taxonomy" id="412755"/>
    <lineage>
        <taxon>unclassified sequences</taxon>
        <taxon>metagenomes</taxon>
        <taxon>ecological metagenomes</taxon>
    </lineage>
</organism>
<evidence type="ECO:0000313" key="1">
    <source>
        <dbReference type="EMBL" id="KKK54840.1"/>
    </source>
</evidence>
<dbReference type="AlphaFoldDB" id="A0A0F8X1X2"/>
<dbReference type="Gene3D" id="3.40.50.620">
    <property type="entry name" value="HUPs"/>
    <property type="match status" value="1"/>
</dbReference>
<dbReference type="InterPro" id="IPR014729">
    <property type="entry name" value="Rossmann-like_a/b/a_fold"/>
</dbReference>
<name>A0A0F8X1X2_9ZZZZ</name>
<dbReference type="EMBL" id="LAZR01065794">
    <property type="protein sequence ID" value="KKK54840.1"/>
    <property type="molecule type" value="Genomic_DNA"/>
</dbReference>
<feature type="non-terminal residue" evidence="1">
    <location>
        <position position="148"/>
    </location>
</feature>
<dbReference type="SUPFAM" id="SSF52402">
    <property type="entry name" value="Adenine nucleotide alpha hydrolases-like"/>
    <property type="match status" value="1"/>
</dbReference>
<accession>A0A0F8X1X2</accession>
<comment type="caution">
    <text evidence="1">The sequence shown here is derived from an EMBL/GenBank/DDBJ whole genome shotgun (WGS) entry which is preliminary data.</text>
</comment>
<sequence length="148" mass="16444">MTDPTPITVPTEIQDAIDRGAVIALSMSGGKDSQATASAVLRYLEDNRLDNRVVAVHADLGRAEWFDTDETLRDQVEEFSLELTIVQREKGDLLQRIQERAEKVGAEKVFWPSSAARYCTSDLKRGPIDKFLRTLGPLVISVEGLRAD</sequence>
<evidence type="ECO:0008006" key="2">
    <source>
        <dbReference type="Google" id="ProtNLM"/>
    </source>
</evidence>
<reference evidence="1" key="1">
    <citation type="journal article" date="2015" name="Nature">
        <title>Complex archaea that bridge the gap between prokaryotes and eukaryotes.</title>
        <authorList>
            <person name="Spang A."/>
            <person name="Saw J.H."/>
            <person name="Jorgensen S.L."/>
            <person name="Zaremba-Niedzwiedzka K."/>
            <person name="Martijn J."/>
            <person name="Lind A.E."/>
            <person name="van Eijk R."/>
            <person name="Schleper C."/>
            <person name="Guy L."/>
            <person name="Ettema T.J."/>
        </authorList>
    </citation>
    <scope>NUCLEOTIDE SEQUENCE</scope>
</reference>